<feature type="region of interest" description="Disordered" evidence="2">
    <location>
        <begin position="235"/>
        <end position="328"/>
    </location>
</feature>
<dbReference type="PANTHER" id="PTHR13015:SF0">
    <property type="entry name" value="WASH COMPLEX SUBUNIT 3"/>
    <property type="match status" value="1"/>
</dbReference>
<evidence type="ECO:0000256" key="2">
    <source>
        <dbReference type="SAM" id="MobiDB-lite"/>
    </source>
</evidence>
<gene>
    <name evidence="3" type="ORF">DSTB1V02_LOCUS4032</name>
</gene>
<dbReference type="PANTHER" id="PTHR13015">
    <property type="entry name" value="PROTEIN AD-016-RELATED"/>
    <property type="match status" value="1"/>
</dbReference>
<protein>
    <recommendedName>
        <fullName evidence="5">WASH complex subunit 3</fullName>
    </recommendedName>
</protein>
<evidence type="ECO:0000256" key="1">
    <source>
        <dbReference type="ARBA" id="ARBA00006290"/>
    </source>
</evidence>
<dbReference type="OrthoDB" id="268027at2759"/>
<dbReference type="GO" id="GO:0071203">
    <property type="term" value="C:WASH complex"/>
    <property type="evidence" value="ECO:0007669"/>
    <property type="project" value="InterPro"/>
</dbReference>
<dbReference type="InterPro" id="IPR019309">
    <property type="entry name" value="WASHC3"/>
</dbReference>
<accession>A0A7R8XBJ3</accession>
<dbReference type="Proteomes" id="UP000677054">
    <property type="component" value="Unassembled WGS sequence"/>
</dbReference>
<evidence type="ECO:0000313" key="4">
    <source>
        <dbReference type="Proteomes" id="UP000677054"/>
    </source>
</evidence>
<proteinExistence type="inferred from homology"/>
<comment type="similarity">
    <text evidence="1">Belongs to the CCDC53 family.</text>
</comment>
<evidence type="ECO:0008006" key="5">
    <source>
        <dbReference type="Google" id="ProtNLM"/>
    </source>
</evidence>
<reference evidence="3" key="1">
    <citation type="submission" date="2020-11" db="EMBL/GenBank/DDBJ databases">
        <authorList>
            <person name="Tran Van P."/>
        </authorList>
    </citation>
    <scope>NUCLEOTIDE SEQUENCE</scope>
</reference>
<dbReference type="Pfam" id="PF10152">
    <property type="entry name" value="CCDC53"/>
    <property type="match status" value="1"/>
</dbReference>
<feature type="compositionally biased region" description="Basic and acidic residues" evidence="2">
    <location>
        <begin position="235"/>
        <end position="270"/>
    </location>
</feature>
<feature type="region of interest" description="Disordered" evidence="2">
    <location>
        <begin position="65"/>
        <end position="92"/>
    </location>
</feature>
<evidence type="ECO:0000313" key="3">
    <source>
        <dbReference type="EMBL" id="CAD7244130.1"/>
    </source>
</evidence>
<dbReference type="EMBL" id="CAJPEV010000567">
    <property type="protein sequence ID" value="CAG0886528.1"/>
    <property type="molecule type" value="Genomic_DNA"/>
</dbReference>
<organism evidence="3">
    <name type="scientific">Darwinula stevensoni</name>
    <dbReference type="NCBI Taxonomy" id="69355"/>
    <lineage>
        <taxon>Eukaryota</taxon>
        <taxon>Metazoa</taxon>
        <taxon>Ecdysozoa</taxon>
        <taxon>Arthropoda</taxon>
        <taxon>Crustacea</taxon>
        <taxon>Oligostraca</taxon>
        <taxon>Ostracoda</taxon>
        <taxon>Podocopa</taxon>
        <taxon>Podocopida</taxon>
        <taxon>Darwinulocopina</taxon>
        <taxon>Darwinuloidea</taxon>
        <taxon>Darwinulidae</taxon>
        <taxon>Darwinula</taxon>
    </lineage>
</organism>
<name>A0A7R8XBJ3_9CRUS</name>
<dbReference type="GO" id="GO:0006887">
    <property type="term" value="P:exocytosis"/>
    <property type="evidence" value="ECO:0007669"/>
    <property type="project" value="TreeGrafter"/>
</dbReference>
<sequence>MQTVPPINQKRTLAFLNHFIIETVNFLNKFAEACEVKLEDMNRRLVQVETCLSILEAKLSSIPGLEKEKQSSDPCELSAEPLPNGDTNKGNQITSVEADGAEARIKYHESVEIIEKPISVTQEKPPADPRLAKYLKMLQVGIPLPAVRQKMAMENIDPSLLQYVPCILNTFIQKLQHRKKQKHQLHPQNLKSWGPDHNLAHLLKLLLSPAPVMSKFLEDNHLQLTKDKDAEVAVNKAEEKAGGDASDLKGKKRAAEEAESEHKKLKKSEENGEDGGEEEEEVEGEDDDEGDEDEVPEGEEDLDEEAEGDDEDVDGGEEEGEGEEDEEA</sequence>
<keyword evidence="4" id="KW-1185">Reference proteome</keyword>
<dbReference type="Gene3D" id="1.20.5.110">
    <property type="match status" value="1"/>
</dbReference>
<dbReference type="AlphaFoldDB" id="A0A7R8XBJ3"/>
<dbReference type="EMBL" id="LR900084">
    <property type="protein sequence ID" value="CAD7244130.1"/>
    <property type="molecule type" value="Genomic_DNA"/>
</dbReference>
<feature type="compositionally biased region" description="Acidic residues" evidence="2">
    <location>
        <begin position="271"/>
        <end position="328"/>
    </location>
</feature>
<dbReference type="GO" id="GO:0030041">
    <property type="term" value="P:actin filament polymerization"/>
    <property type="evidence" value="ECO:0007669"/>
    <property type="project" value="TreeGrafter"/>
</dbReference>